<dbReference type="AlphaFoldDB" id="A0A645CJX7"/>
<sequence>MVVVEVVPTHLIHANGKNGLKFRVNASIDNLPQKKFINKEHSRVPQIKQNNVA</sequence>
<accession>A0A645CJX7</accession>
<name>A0A645CJX7_9ZZZZ</name>
<reference evidence="1" key="1">
    <citation type="submission" date="2019-08" db="EMBL/GenBank/DDBJ databases">
        <authorList>
            <person name="Kucharzyk K."/>
            <person name="Murdoch R.W."/>
            <person name="Higgins S."/>
            <person name="Loffler F."/>
        </authorList>
    </citation>
    <scope>NUCLEOTIDE SEQUENCE</scope>
</reference>
<organism evidence="1">
    <name type="scientific">bioreactor metagenome</name>
    <dbReference type="NCBI Taxonomy" id="1076179"/>
    <lineage>
        <taxon>unclassified sequences</taxon>
        <taxon>metagenomes</taxon>
        <taxon>ecological metagenomes</taxon>
    </lineage>
</organism>
<comment type="caution">
    <text evidence="1">The sequence shown here is derived from an EMBL/GenBank/DDBJ whole genome shotgun (WGS) entry which is preliminary data.</text>
</comment>
<protein>
    <submittedName>
        <fullName evidence="1">Uncharacterized protein</fullName>
    </submittedName>
</protein>
<evidence type="ECO:0000313" key="1">
    <source>
        <dbReference type="EMBL" id="MPM77208.1"/>
    </source>
</evidence>
<gene>
    <name evidence="1" type="ORF">SDC9_124208</name>
</gene>
<proteinExistence type="predicted"/>
<dbReference type="EMBL" id="VSSQ01027787">
    <property type="protein sequence ID" value="MPM77208.1"/>
    <property type="molecule type" value="Genomic_DNA"/>
</dbReference>